<dbReference type="Pfam" id="PF05443">
    <property type="entry name" value="ROS_MUCR"/>
    <property type="match status" value="1"/>
</dbReference>
<name>A0ABS0T1P0_9CAUL</name>
<dbReference type="Gene3D" id="1.10.10.1550">
    <property type="entry name" value="ROS/MUCR transcriptional regulator protein"/>
    <property type="match status" value="1"/>
</dbReference>
<comment type="caution">
    <text evidence="2">The sequence shown here is derived from an EMBL/GenBank/DDBJ whole genome shotgun (WGS) entry which is preliminary data.</text>
</comment>
<accession>A0ABS0T1P0</accession>
<dbReference type="RefSeq" id="WP_198577543.1">
    <property type="nucleotide sequence ID" value="NZ_JADWOX010000014.1"/>
</dbReference>
<reference evidence="2 3" key="1">
    <citation type="submission" date="2020-11" db="EMBL/GenBank/DDBJ databases">
        <title>genome sequence of strain KACC 18849.</title>
        <authorList>
            <person name="Gao J."/>
            <person name="Zhang X."/>
        </authorList>
    </citation>
    <scope>NUCLEOTIDE SEQUENCE [LARGE SCALE GENOMIC DNA]</scope>
    <source>
        <strain evidence="2 3">KACC 18849</strain>
    </source>
</reference>
<proteinExistence type="inferred from homology"/>
<evidence type="ECO:0000313" key="2">
    <source>
        <dbReference type="EMBL" id="MBI1685641.1"/>
    </source>
</evidence>
<keyword evidence="3" id="KW-1185">Reference proteome</keyword>
<evidence type="ECO:0000313" key="3">
    <source>
        <dbReference type="Proteomes" id="UP000639859"/>
    </source>
</evidence>
<dbReference type="EMBL" id="JADWOX010000014">
    <property type="protein sequence ID" value="MBI1685641.1"/>
    <property type="molecule type" value="Genomic_DNA"/>
</dbReference>
<dbReference type="InterPro" id="IPR008807">
    <property type="entry name" value="ROS_MUCR"/>
</dbReference>
<organism evidence="2 3">
    <name type="scientific">Caulobacter hibisci</name>
    <dbReference type="NCBI Taxonomy" id="2035993"/>
    <lineage>
        <taxon>Bacteria</taxon>
        <taxon>Pseudomonadati</taxon>
        <taxon>Pseudomonadota</taxon>
        <taxon>Alphaproteobacteria</taxon>
        <taxon>Caulobacterales</taxon>
        <taxon>Caulobacteraceae</taxon>
        <taxon>Caulobacter</taxon>
    </lineage>
</organism>
<comment type="similarity">
    <text evidence="1">Belongs to the ros/MucR family.</text>
</comment>
<sequence>MAVSHGEAALEVLDEADLLALSASIVAAYVGQNKISQTAVPELIRTVHGALQTLGDEPVTARPTEKAKPAVPVSRSVQHDYIVCLEDGKKLKMLKRYLRSHYDMSPEDYRRKWGLPSDYPMVAPAYAARRSDFAKQIGLGKGVRRRA</sequence>
<evidence type="ECO:0000256" key="1">
    <source>
        <dbReference type="ARBA" id="ARBA00007031"/>
    </source>
</evidence>
<gene>
    <name evidence="2" type="ORF">I4Q42_18400</name>
</gene>
<dbReference type="Proteomes" id="UP000639859">
    <property type="component" value="Unassembled WGS sequence"/>
</dbReference>
<dbReference type="InterPro" id="IPR041920">
    <property type="entry name" value="ROS/MUCR_sf"/>
</dbReference>
<protein>
    <submittedName>
        <fullName evidence="2">MucR family transcriptional regulator</fullName>
    </submittedName>
</protein>